<name>A0AC61QR24_9BACT</name>
<protein>
    <submittedName>
        <fullName evidence="1">Sulfur carrier protein ThiS</fullName>
    </submittedName>
</protein>
<proteinExistence type="predicted"/>
<evidence type="ECO:0000313" key="2">
    <source>
        <dbReference type="Proteomes" id="UP000308886"/>
    </source>
</evidence>
<comment type="caution">
    <text evidence="1">The sequence shown here is derived from an EMBL/GenBank/DDBJ whole genome shotgun (WGS) entry which is preliminary data.</text>
</comment>
<reference evidence="1" key="1">
    <citation type="submission" date="2019-04" db="EMBL/GenBank/DDBJ databases">
        <title>Microbes associate with the intestines of laboratory mice.</title>
        <authorList>
            <person name="Navarre W."/>
            <person name="Wong E."/>
            <person name="Huang K."/>
            <person name="Tropini C."/>
            <person name="Ng K."/>
            <person name="Yu B."/>
        </authorList>
    </citation>
    <scope>NUCLEOTIDE SEQUENCE</scope>
    <source>
        <strain evidence="1">NM73_A23</strain>
    </source>
</reference>
<organism evidence="1 2">
    <name type="scientific">Palleniella muris</name>
    <dbReference type="NCBI Taxonomy" id="3038145"/>
    <lineage>
        <taxon>Bacteria</taxon>
        <taxon>Pseudomonadati</taxon>
        <taxon>Bacteroidota</taxon>
        <taxon>Bacteroidia</taxon>
        <taxon>Bacteroidales</taxon>
        <taxon>Prevotellaceae</taxon>
        <taxon>Palleniella</taxon>
    </lineage>
</organism>
<evidence type="ECO:0000313" key="1">
    <source>
        <dbReference type="EMBL" id="TGX82651.1"/>
    </source>
</evidence>
<dbReference type="EMBL" id="SRZC01000008">
    <property type="protein sequence ID" value="TGX82651.1"/>
    <property type="molecule type" value="Genomic_DNA"/>
</dbReference>
<dbReference type="Proteomes" id="UP000308886">
    <property type="component" value="Unassembled WGS sequence"/>
</dbReference>
<accession>A0AC61QR24</accession>
<keyword evidence="2" id="KW-1185">Reference proteome</keyword>
<sequence length="65" mass="6933">MNIKINNKTTETFASDLRELAKELGLPERGVAMALGGQMVQRDAWAATSLRDGDSVIIIKAVCGG</sequence>
<gene>
    <name evidence="1" type="primary">thiS</name>
    <name evidence="1" type="ORF">E5358_06300</name>
</gene>